<organism evidence="1 2">
    <name type="scientific">Peronosclerospora sorghi</name>
    <dbReference type="NCBI Taxonomy" id="230839"/>
    <lineage>
        <taxon>Eukaryota</taxon>
        <taxon>Sar</taxon>
        <taxon>Stramenopiles</taxon>
        <taxon>Oomycota</taxon>
        <taxon>Peronosporomycetes</taxon>
        <taxon>Peronosporales</taxon>
        <taxon>Peronosporaceae</taxon>
        <taxon>Peronosclerospora</taxon>
    </lineage>
</organism>
<name>A0ACC0WNT2_9STRA</name>
<accession>A0ACC0WNT2</accession>
<comment type="caution">
    <text evidence="1">The sequence shown here is derived from an EMBL/GenBank/DDBJ whole genome shotgun (WGS) entry which is preliminary data.</text>
</comment>
<protein>
    <submittedName>
        <fullName evidence="1">Uncharacterized protein</fullName>
    </submittedName>
</protein>
<keyword evidence="2" id="KW-1185">Reference proteome</keyword>
<dbReference type="EMBL" id="CM047589">
    <property type="protein sequence ID" value="KAI9920545.1"/>
    <property type="molecule type" value="Genomic_DNA"/>
</dbReference>
<gene>
    <name evidence="1" type="ORF">PsorP6_015487</name>
</gene>
<evidence type="ECO:0000313" key="1">
    <source>
        <dbReference type="EMBL" id="KAI9920545.1"/>
    </source>
</evidence>
<proteinExistence type="predicted"/>
<sequence>MTEEINPWQAIQATMEGSRAFMQQLFEAMQQHQDKSQAHLQRQQQQVLMKQQEILDQKLEQKKEPNHSDLKVKGVQMPRYHGHLDESLDLFFFNVKKYCQSQNIDMYDPNYFNYAMSLITVNLRGSAAAWHQDFEQQGKEVNSIEELKEFVPVDLQERLREKLDELKQKHCRNLEDYIMKFRKLMSDIKEMSYLDRVMCFTRGLVLRTKQVV</sequence>
<dbReference type="Proteomes" id="UP001163321">
    <property type="component" value="Chromosome 10"/>
</dbReference>
<evidence type="ECO:0000313" key="2">
    <source>
        <dbReference type="Proteomes" id="UP001163321"/>
    </source>
</evidence>
<reference evidence="1 2" key="1">
    <citation type="journal article" date="2022" name="bioRxiv">
        <title>The genome of the oomycete Peronosclerospora sorghi, a cosmopolitan pathogen of maize and sorghum, is inflated with dispersed pseudogenes.</title>
        <authorList>
            <person name="Fletcher K."/>
            <person name="Martin F."/>
            <person name="Isakeit T."/>
            <person name="Cavanaugh K."/>
            <person name="Magill C."/>
            <person name="Michelmore R."/>
        </authorList>
    </citation>
    <scope>NUCLEOTIDE SEQUENCE [LARGE SCALE GENOMIC DNA]</scope>
    <source>
        <strain evidence="1">P6</strain>
    </source>
</reference>